<accession>D7NW68</accession>
<reference evidence="1 2" key="1">
    <citation type="journal article" date="2010" name="Virology">
        <title>Complete genomic sequence analysis of the temperate bacteriophage phiSASD1 of Streptomyces avermitilis.</title>
        <authorList>
            <person name="Wang S."/>
            <person name="Qiao X."/>
            <person name="Liu X."/>
            <person name="Zhang X."/>
            <person name="Wang C."/>
            <person name="Zhao X."/>
            <person name="Chen Z."/>
            <person name="Wen Y."/>
            <person name="Song Y."/>
        </authorList>
    </citation>
    <scope>NUCLEOTIDE SEQUENCE [LARGE SCALE GENOMIC DNA]</scope>
</reference>
<dbReference type="Proteomes" id="UP000000384">
    <property type="component" value="Segment"/>
</dbReference>
<dbReference type="KEGG" id="vg:9284679"/>
<proteinExistence type="predicted"/>
<dbReference type="GeneID" id="9284679"/>
<sequence>MGEHSAPDNGVTAKLKTVAVWVWRNRRKVAAAALVALPLAARYIPGFPAEEAVSVLRSLLGA</sequence>
<protein>
    <submittedName>
        <fullName evidence="1">Gp42</fullName>
    </submittedName>
</protein>
<name>D7NW68_9CAUD</name>
<organism evidence="1 2">
    <name type="scientific">Streptomyces phage phiSASD1</name>
    <dbReference type="NCBI Taxonomy" id="747763"/>
    <lineage>
        <taxon>Viruses</taxon>
        <taxon>Duplodnaviria</taxon>
        <taxon>Heunggongvirae</taxon>
        <taxon>Uroviricota</taxon>
        <taxon>Caudoviricetes</taxon>
        <taxon>Sasdunavirus</taxon>
        <taxon>Sasdunavirus SASD1</taxon>
    </lineage>
</organism>
<gene>
    <name evidence="1" type="primary">42</name>
    <name evidence="1" type="ORF">phiSA1p22</name>
</gene>
<keyword evidence="2" id="KW-1185">Reference proteome</keyword>
<dbReference type="RefSeq" id="YP_003714749.1">
    <property type="nucleotide sequence ID" value="NC_014229.1"/>
</dbReference>
<evidence type="ECO:0000313" key="1">
    <source>
        <dbReference type="EMBL" id="ADE43466.1"/>
    </source>
</evidence>
<dbReference type="EMBL" id="GQ379227">
    <property type="protein sequence ID" value="ADE43466.1"/>
    <property type="molecule type" value="Genomic_DNA"/>
</dbReference>
<evidence type="ECO:0000313" key="2">
    <source>
        <dbReference type="Proteomes" id="UP000000384"/>
    </source>
</evidence>